<feature type="transmembrane region" description="Helical" evidence="7">
    <location>
        <begin position="297"/>
        <end position="318"/>
    </location>
</feature>
<feature type="transmembrane region" description="Helical" evidence="7">
    <location>
        <begin position="46"/>
        <end position="65"/>
    </location>
</feature>
<feature type="transmembrane region" description="Helical" evidence="7">
    <location>
        <begin position="77"/>
        <end position="97"/>
    </location>
</feature>
<keyword evidence="3" id="KW-1003">Cell membrane</keyword>
<feature type="transmembrane region" description="Helical" evidence="7">
    <location>
        <begin position="136"/>
        <end position="155"/>
    </location>
</feature>
<feature type="transmembrane region" description="Helical" evidence="7">
    <location>
        <begin position="171"/>
        <end position="188"/>
    </location>
</feature>
<comment type="subcellular location">
    <subcellularLocation>
        <location evidence="1">Membrane</location>
        <topology evidence="1">Multi-pass membrane protein</topology>
    </subcellularLocation>
</comment>
<feature type="transmembrane region" description="Helical" evidence="7">
    <location>
        <begin position="109"/>
        <end position="130"/>
    </location>
</feature>
<feature type="transmembrane region" description="Helical" evidence="7">
    <location>
        <begin position="330"/>
        <end position="349"/>
    </location>
</feature>
<proteinExistence type="predicted"/>
<accession>A0A0R1RVQ3</accession>
<dbReference type="eggNOG" id="COG0679">
    <property type="taxonomic scope" value="Bacteria"/>
</dbReference>
<dbReference type="RefSeq" id="WP_017262070.1">
    <property type="nucleotide sequence ID" value="NZ_AUAW01000001.1"/>
</dbReference>
<protein>
    <submittedName>
        <fullName evidence="8">AEC family permease</fullName>
    </submittedName>
</protein>
<dbReference type="PATRIC" id="fig|1114972.6.peg.36"/>
<sequence length="359" mass="39267">MSIAKALEATFTNVSIISSITSTVFIILLGFYLRKRGTFGETFGKILSKVVLSVALPALAFNSFMQPISHETFTQGLNVLIWGILIYIILIFVTPFSYTKFPKDKQETLAILTTFGSTTFFGIPIVGAVFGAKGIMYSSIFNIGYRIFLYSYAYIKMSGLKMEASNIKKMFLNPIVIATFAGLILWMIQDFMPMVAVKQAVNGVIAPNAPTINVAFYRIDQTALWLFKPLQYLGNLASPLAWLSIGATLGSISMKDAASDKASWYYSFNKVILVPLLNLVLLFILTITHILPVSYVALATVIIMMATPTASVASAYAISFDRDAVLASNASLISTICAVVATPIWIALLEVLNQVGIFK</sequence>
<evidence type="ECO:0000256" key="6">
    <source>
        <dbReference type="ARBA" id="ARBA00023136"/>
    </source>
</evidence>
<comment type="caution">
    <text evidence="8">The sequence shown here is derived from an EMBL/GenBank/DDBJ whole genome shotgun (WGS) entry which is preliminary data.</text>
</comment>
<keyword evidence="6 7" id="KW-0472">Membrane</keyword>
<evidence type="ECO:0000256" key="7">
    <source>
        <dbReference type="SAM" id="Phobius"/>
    </source>
</evidence>
<feature type="transmembrane region" description="Helical" evidence="7">
    <location>
        <begin position="12"/>
        <end position="34"/>
    </location>
</feature>
<dbReference type="AlphaFoldDB" id="A0A0R1RVQ3"/>
<dbReference type="Proteomes" id="UP000051999">
    <property type="component" value="Unassembled WGS sequence"/>
</dbReference>
<dbReference type="STRING" id="1114972.FD35_GL000037"/>
<dbReference type="OrthoDB" id="401182at2"/>
<keyword evidence="5 7" id="KW-1133">Transmembrane helix</keyword>
<reference evidence="8 9" key="1">
    <citation type="journal article" date="2015" name="Genome Announc.">
        <title>Expanding the biotechnology potential of lactobacilli through comparative genomics of 213 strains and associated genera.</title>
        <authorList>
            <person name="Sun Z."/>
            <person name="Harris H.M."/>
            <person name="McCann A."/>
            <person name="Guo C."/>
            <person name="Argimon S."/>
            <person name="Zhang W."/>
            <person name="Yang X."/>
            <person name="Jeffery I.B."/>
            <person name="Cooney J.C."/>
            <person name="Kagawa T.F."/>
            <person name="Liu W."/>
            <person name="Song Y."/>
            <person name="Salvetti E."/>
            <person name="Wrobel A."/>
            <person name="Rasinkangas P."/>
            <person name="Parkhill J."/>
            <person name="Rea M.C."/>
            <person name="O'Sullivan O."/>
            <person name="Ritari J."/>
            <person name="Douillard F.P."/>
            <person name="Paul Ross R."/>
            <person name="Yang R."/>
            <person name="Briner A.E."/>
            <person name="Felis G.E."/>
            <person name="de Vos W.M."/>
            <person name="Barrangou R."/>
            <person name="Klaenhammer T.R."/>
            <person name="Caufield P.W."/>
            <person name="Cui Y."/>
            <person name="Zhang H."/>
            <person name="O'Toole P.W."/>
        </authorList>
    </citation>
    <scope>NUCLEOTIDE SEQUENCE [LARGE SCALE GENOMIC DNA]</scope>
    <source>
        <strain evidence="8 9">DSM 15814</strain>
    </source>
</reference>
<dbReference type="Pfam" id="PF03547">
    <property type="entry name" value="Mem_trans"/>
    <property type="match status" value="1"/>
</dbReference>
<dbReference type="GO" id="GO:0016020">
    <property type="term" value="C:membrane"/>
    <property type="evidence" value="ECO:0007669"/>
    <property type="project" value="UniProtKB-SubCell"/>
</dbReference>
<dbReference type="PANTHER" id="PTHR36838">
    <property type="entry name" value="AUXIN EFFLUX CARRIER FAMILY PROTEIN"/>
    <property type="match status" value="1"/>
</dbReference>
<evidence type="ECO:0000256" key="3">
    <source>
        <dbReference type="ARBA" id="ARBA00022475"/>
    </source>
</evidence>
<evidence type="ECO:0000313" key="8">
    <source>
        <dbReference type="EMBL" id="KRL57032.1"/>
    </source>
</evidence>
<evidence type="ECO:0000256" key="2">
    <source>
        <dbReference type="ARBA" id="ARBA00022448"/>
    </source>
</evidence>
<gene>
    <name evidence="8" type="ORF">FD35_GL000037</name>
</gene>
<dbReference type="EMBL" id="AZFF01000001">
    <property type="protein sequence ID" value="KRL57032.1"/>
    <property type="molecule type" value="Genomic_DNA"/>
</dbReference>
<name>A0A0R1RVQ3_9LACO</name>
<keyword evidence="4 7" id="KW-0812">Transmembrane</keyword>
<dbReference type="GO" id="GO:0055085">
    <property type="term" value="P:transmembrane transport"/>
    <property type="evidence" value="ECO:0007669"/>
    <property type="project" value="InterPro"/>
</dbReference>
<dbReference type="PANTHER" id="PTHR36838:SF1">
    <property type="entry name" value="SLR1864 PROTEIN"/>
    <property type="match status" value="1"/>
</dbReference>
<keyword evidence="9" id="KW-1185">Reference proteome</keyword>
<evidence type="ECO:0000313" key="9">
    <source>
        <dbReference type="Proteomes" id="UP000051999"/>
    </source>
</evidence>
<dbReference type="InterPro" id="IPR004776">
    <property type="entry name" value="Mem_transp_PIN-like"/>
</dbReference>
<evidence type="ECO:0000256" key="4">
    <source>
        <dbReference type="ARBA" id="ARBA00022692"/>
    </source>
</evidence>
<keyword evidence="2" id="KW-0813">Transport</keyword>
<evidence type="ECO:0000256" key="5">
    <source>
        <dbReference type="ARBA" id="ARBA00022989"/>
    </source>
</evidence>
<feature type="transmembrane region" description="Helical" evidence="7">
    <location>
        <begin position="271"/>
        <end position="291"/>
    </location>
</feature>
<organism evidence="8 9">
    <name type="scientific">Furfurilactobacillus rossiae DSM 15814</name>
    <dbReference type="NCBI Taxonomy" id="1114972"/>
    <lineage>
        <taxon>Bacteria</taxon>
        <taxon>Bacillati</taxon>
        <taxon>Bacillota</taxon>
        <taxon>Bacilli</taxon>
        <taxon>Lactobacillales</taxon>
        <taxon>Lactobacillaceae</taxon>
        <taxon>Furfurilactobacillus</taxon>
    </lineage>
</organism>
<evidence type="ECO:0000256" key="1">
    <source>
        <dbReference type="ARBA" id="ARBA00004141"/>
    </source>
</evidence>